<keyword evidence="5" id="KW-0862">Zinc</keyword>
<feature type="compositionally biased region" description="Acidic residues" evidence="10">
    <location>
        <begin position="349"/>
        <end position="358"/>
    </location>
</feature>
<evidence type="ECO:0000256" key="1">
    <source>
        <dbReference type="ARBA" id="ARBA00004123"/>
    </source>
</evidence>
<dbReference type="InterPro" id="IPR013087">
    <property type="entry name" value="Znf_C2H2_type"/>
</dbReference>
<protein>
    <recommendedName>
        <fullName evidence="11">C2H2-type domain-containing protein</fullName>
    </recommendedName>
</protein>
<feature type="compositionally biased region" description="Low complexity" evidence="10">
    <location>
        <begin position="371"/>
        <end position="384"/>
    </location>
</feature>
<feature type="domain" description="C2H2-type" evidence="11">
    <location>
        <begin position="523"/>
        <end position="550"/>
    </location>
</feature>
<dbReference type="SUPFAM" id="SSF57667">
    <property type="entry name" value="beta-beta-alpha zinc fingers"/>
    <property type="match status" value="2"/>
</dbReference>
<feature type="domain" description="C2H2-type" evidence="11">
    <location>
        <begin position="497"/>
        <end position="524"/>
    </location>
</feature>
<evidence type="ECO:0000256" key="2">
    <source>
        <dbReference type="ARBA" id="ARBA00022723"/>
    </source>
</evidence>
<keyword evidence="6" id="KW-0238">DNA-binding</keyword>
<keyword evidence="3" id="KW-0677">Repeat</keyword>
<name>A0A9J6BBF6_POLVA</name>
<feature type="region of interest" description="Disordered" evidence="10">
    <location>
        <begin position="330"/>
        <end position="384"/>
    </location>
</feature>
<dbReference type="AlphaFoldDB" id="A0A9J6BBF6"/>
<dbReference type="PROSITE" id="PS00028">
    <property type="entry name" value="ZINC_FINGER_C2H2_1"/>
    <property type="match status" value="3"/>
</dbReference>
<accession>A0A9J6BBF6</accession>
<proteinExistence type="inferred from homology"/>
<organism evidence="12 13">
    <name type="scientific">Polypedilum vanderplanki</name>
    <name type="common">Sleeping chironomid midge</name>
    <dbReference type="NCBI Taxonomy" id="319348"/>
    <lineage>
        <taxon>Eukaryota</taxon>
        <taxon>Metazoa</taxon>
        <taxon>Ecdysozoa</taxon>
        <taxon>Arthropoda</taxon>
        <taxon>Hexapoda</taxon>
        <taxon>Insecta</taxon>
        <taxon>Pterygota</taxon>
        <taxon>Neoptera</taxon>
        <taxon>Endopterygota</taxon>
        <taxon>Diptera</taxon>
        <taxon>Nematocera</taxon>
        <taxon>Chironomoidea</taxon>
        <taxon>Chironomidae</taxon>
        <taxon>Chironominae</taxon>
        <taxon>Polypedilum</taxon>
        <taxon>Polypedilum</taxon>
    </lineage>
</organism>
<dbReference type="Gene3D" id="3.30.160.60">
    <property type="entry name" value="Classic Zinc Finger"/>
    <property type="match status" value="3"/>
</dbReference>
<evidence type="ECO:0000313" key="13">
    <source>
        <dbReference type="Proteomes" id="UP001107558"/>
    </source>
</evidence>
<dbReference type="GO" id="GO:0005634">
    <property type="term" value="C:nucleus"/>
    <property type="evidence" value="ECO:0007669"/>
    <property type="project" value="UniProtKB-SubCell"/>
</dbReference>
<keyword evidence="7" id="KW-0539">Nucleus</keyword>
<feature type="compositionally biased region" description="Basic and acidic residues" evidence="10">
    <location>
        <begin position="359"/>
        <end position="370"/>
    </location>
</feature>
<evidence type="ECO:0000256" key="10">
    <source>
        <dbReference type="SAM" id="MobiDB-lite"/>
    </source>
</evidence>
<keyword evidence="2" id="KW-0479">Metal-binding</keyword>
<comment type="caution">
    <text evidence="12">The sequence shown here is derived from an EMBL/GenBank/DDBJ whole genome shotgun (WGS) entry which is preliminary data.</text>
</comment>
<feature type="domain" description="C2H2-type" evidence="11">
    <location>
        <begin position="465"/>
        <end position="493"/>
    </location>
</feature>
<feature type="domain" description="C2H2-type" evidence="11">
    <location>
        <begin position="551"/>
        <end position="579"/>
    </location>
</feature>
<dbReference type="PANTHER" id="PTHR24388">
    <property type="entry name" value="ZINC FINGER PROTEIN"/>
    <property type="match status" value="1"/>
</dbReference>
<sequence>MSKPNVVIKGISLYDIDLDSDLSCDEEIDKNELSTIENFQTKFTIKTEENFIPQLEIVNEVANSNEILTDIKTEEAIELTSGNFDENFVDFRANIDDDSEIVRQSWLDLDEDENLGEIERNLESSINGNFLDQEGKIDANSSENRGIKIEENSSICQGNATEKTSSNGVKKLNENLTIIKVKDVPIGLENTRKRPLNFARKSTSLIKNSFGNLQEKTKSLGNLQIKSQNLGILVKTSPNNSKVHEHESSDFDENLEIKEEILDFEDNQKLPIRITKINGEPPRKIAKFNFNEIKKFKIIKPSEGSNLKMPNFIKILPRQENGNSIISQEIKQEPEENIVSEHNENNYFTDEDDSESDENEKLGMENHEEVQSSSSTTNNNTKTQKSLSQMFQNTLKNQGETVRKERKWIKFKNAGPETIPISQSVNEANAVTIPPIRVPKTITISKVSSAKKSSFKKPEFKIENFKCNVCHKFFSSFADRLQHLKEVHNHVPELMRFRCIKCNASFTAKEDLLAHVDTHEKSFKCSICEQEFSHNFRLQEHLLLHKDTNAFTCKICDKKFSRNDVLNQHIRLYHSKSSKNFKCDVCNYETLVKQNFEKHVGMHLRMAEKLKNNKFFYCKHCPQLSFRDETVLKAHVDFMHQ</sequence>
<dbReference type="Proteomes" id="UP001107558">
    <property type="component" value="Chromosome 4"/>
</dbReference>
<evidence type="ECO:0000256" key="5">
    <source>
        <dbReference type="ARBA" id="ARBA00022833"/>
    </source>
</evidence>
<dbReference type="GO" id="GO:0000981">
    <property type="term" value="F:DNA-binding transcription factor activity, RNA polymerase II-specific"/>
    <property type="evidence" value="ECO:0007669"/>
    <property type="project" value="TreeGrafter"/>
</dbReference>
<dbReference type="PANTHER" id="PTHR24388:SF54">
    <property type="entry name" value="PROTEIN ESCARGOT"/>
    <property type="match status" value="1"/>
</dbReference>
<evidence type="ECO:0000256" key="8">
    <source>
        <dbReference type="ARBA" id="ARBA00037948"/>
    </source>
</evidence>
<comment type="similarity">
    <text evidence="8">Belongs to the snail C2H2-type zinc-finger protein family.</text>
</comment>
<dbReference type="GO" id="GO:0000978">
    <property type="term" value="F:RNA polymerase II cis-regulatory region sequence-specific DNA binding"/>
    <property type="evidence" value="ECO:0007669"/>
    <property type="project" value="TreeGrafter"/>
</dbReference>
<gene>
    <name evidence="12" type="ORF">PVAND_015161</name>
</gene>
<evidence type="ECO:0000313" key="12">
    <source>
        <dbReference type="EMBL" id="KAG5667164.1"/>
    </source>
</evidence>
<evidence type="ECO:0000256" key="3">
    <source>
        <dbReference type="ARBA" id="ARBA00022737"/>
    </source>
</evidence>
<dbReference type="InterPro" id="IPR050527">
    <property type="entry name" value="Snail/Krueppel_Znf"/>
</dbReference>
<keyword evidence="13" id="KW-1185">Reference proteome</keyword>
<comment type="subcellular location">
    <subcellularLocation>
        <location evidence="1">Nucleus</location>
    </subcellularLocation>
</comment>
<evidence type="ECO:0000256" key="4">
    <source>
        <dbReference type="ARBA" id="ARBA00022771"/>
    </source>
</evidence>
<dbReference type="SMART" id="SM00355">
    <property type="entry name" value="ZnF_C2H2"/>
    <property type="match status" value="6"/>
</dbReference>
<evidence type="ECO:0000256" key="6">
    <source>
        <dbReference type="ARBA" id="ARBA00023125"/>
    </source>
</evidence>
<keyword evidence="4 9" id="KW-0863">Zinc-finger</keyword>
<evidence type="ECO:0000256" key="7">
    <source>
        <dbReference type="ARBA" id="ARBA00023242"/>
    </source>
</evidence>
<dbReference type="OrthoDB" id="10039931at2759"/>
<reference evidence="12" key="1">
    <citation type="submission" date="2021-03" db="EMBL/GenBank/DDBJ databases">
        <title>Chromosome level genome of the anhydrobiotic midge Polypedilum vanderplanki.</title>
        <authorList>
            <person name="Yoshida Y."/>
            <person name="Kikawada T."/>
            <person name="Gusev O."/>
        </authorList>
    </citation>
    <scope>NUCLEOTIDE SEQUENCE</scope>
    <source>
        <strain evidence="12">NIAS01</strain>
        <tissue evidence="12">Whole body or cell culture</tissue>
    </source>
</reference>
<dbReference type="GO" id="GO:0008270">
    <property type="term" value="F:zinc ion binding"/>
    <property type="evidence" value="ECO:0007669"/>
    <property type="project" value="UniProtKB-KW"/>
</dbReference>
<dbReference type="Pfam" id="PF00096">
    <property type="entry name" value="zf-C2H2"/>
    <property type="match status" value="1"/>
</dbReference>
<evidence type="ECO:0000259" key="11">
    <source>
        <dbReference type="PROSITE" id="PS50157"/>
    </source>
</evidence>
<dbReference type="InterPro" id="IPR036236">
    <property type="entry name" value="Znf_C2H2_sf"/>
</dbReference>
<evidence type="ECO:0000256" key="9">
    <source>
        <dbReference type="PROSITE-ProRule" id="PRU00042"/>
    </source>
</evidence>
<dbReference type="EMBL" id="JADBJN010000004">
    <property type="protein sequence ID" value="KAG5667164.1"/>
    <property type="molecule type" value="Genomic_DNA"/>
</dbReference>
<dbReference type="PROSITE" id="PS50157">
    <property type="entry name" value="ZINC_FINGER_C2H2_2"/>
    <property type="match status" value="4"/>
</dbReference>
<feature type="compositionally biased region" description="Basic and acidic residues" evidence="10">
    <location>
        <begin position="330"/>
        <end position="344"/>
    </location>
</feature>